<dbReference type="GO" id="GO:0009035">
    <property type="term" value="F:type I site-specific deoxyribonuclease activity"/>
    <property type="evidence" value="ECO:0007669"/>
    <property type="project" value="UniProtKB-EC"/>
</dbReference>
<reference evidence="13" key="2">
    <citation type="journal article" date="2023" name="PLoS ONE">
        <title>Philodulcilactobacillus myokoensis gen. nov., sp. nov., a fructophilic, acidophilic, and agar-phobic lactic acid bacterium isolated from fermented vegetable extracts.</title>
        <authorList>
            <person name="Kouya T."/>
            <person name="Ishiyama Y."/>
            <person name="Ohashi S."/>
            <person name="Kumakubo R."/>
            <person name="Yamazaki T."/>
            <person name="Otaki T."/>
        </authorList>
    </citation>
    <scope>NUCLEOTIDE SEQUENCE</scope>
    <source>
        <strain evidence="13">WR16-4</strain>
    </source>
</reference>
<keyword evidence="14" id="KW-1185">Reference proteome</keyword>
<evidence type="ECO:0000256" key="2">
    <source>
        <dbReference type="ARBA" id="ARBA00008598"/>
    </source>
</evidence>
<evidence type="ECO:0000256" key="10">
    <source>
        <dbReference type="ARBA" id="ARBA00023125"/>
    </source>
</evidence>
<dbReference type="InterPro" id="IPR027417">
    <property type="entry name" value="P-loop_NTPase"/>
</dbReference>
<comment type="subunit">
    <text evidence="3 11">The type I restriction/modification system is composed of three polypeptides R, M and S.</text>
</comment>
<dbReference type="GO" id="GO:0003677">
    <property type="term" value="F:DNA binding"/>
    <property type="evidence" value="ECO:0007669"/>
    <property type="project" value="UniProtKB-KW"/>
</dbReference>
<sequence>MAKYKKEILFENHLKEYLTHVGGTKQWKKLDIKTTDGLWNNFRKIVYQLNQDKLDQPLSNDEFNQVKKQLLVQTKTPYDAGVFLYGVGGKSQIDIDRDDGKHVFLTIFVQDQIGAGNTVYQVVNQIQRQHVLTGKHDRRFDTTLLINGLPIIQIEEKADGHSAKEALNQMHQYEYEDQYSGIFSTVQILVAMTPHDVRYMANTNSDDFNTDFAFQWKLNGHKNPIMDWREFTDHFLSIPMAHKMATNFMILDNTPNHQSIKVMRYYQVYATEKIINKLEYHDFSDTTDSNKKVGYIWHTTGSGKTISSFKTAFLASRLPNVDKVVFLVDRVALTDQTFDEYRAYDPNTSDNNKGGIVDSTNNTYDLKRKLRSKKKNDIIVTSTQKMYRLIYHNRFSMDQKNIVFIVDEAHRSTSGDMLAHIKNAFKHSAWVGYTGTPNFNPDKGLTTEDVFGPCLHQYVISDAIADHNVLGFKVDFQTTIPDKEDKLSHDDMDDNIKSSVYDMNPAHVKSVVHDVLKYWDNRSVNGKYNALFTTHVGGGKASTPMAMMYYNEFKQQMKDMDRPLQIAVTFSQNTTNNDAQLETNKAISDEILPDYNKRFHTHFDDTQISEYFSDVVSRLNRTASDGRYLDLVIVINQLLTGFDAPYLNTLYVDRTLQGANLIQAYSRTNRIQNMQYKPYGHIVNYRWPSYSEKLMKHALAIYSNPASAKIHAKAKKISNNVLAKPFNEVKNHMKLVVGDLSELTDNFKGEPKSEAKQEQAFKELNTYNHLMSQMKQYDEFKDRGTNKVMHEIGLNEDNEARLTGPIADHLKSDVAKQHHVEPIDLNLKMEHVKEVTVNYDYLHQLIAEYFNHVHDKDLQAKELSHLKDIIYKYLESMETKDYKYADQIKKLLNDDLTNEIKYPLKPNQVDHLIKHHIQSWKMNQIKSFIHQWGVQNSQDKNDLSKLIEQHQLGNDKDLGSSNKLEDIVKHGQIDHQNASDSDVKKLSPIKYHNRFIDALKHLADKIKKHI</sequence>
<dbReference type="EMBL" id="BRPL01000002">
    <property type="protein sequence ID" value="GLB46202.1"/>
    <property type="molecule type" value="Genomic_DNA"/>
</dbReference>
<keyword evidence="10 11" id="KW-0238">DNA-binding</keyword>
<dbReference type="Gene3D" id="3.90.1570.50">
    <property type="match status" value="1"/>
</dbReference>
<dbReference type="InterPro" id="IPR051268">
    <property type="entry name" value="Type-I_R_enzyme_R_subunit"/>
</dbReference>
<dbReference type="CDD" id="cd18800">
    <property type="entry name" value="SF2_C_EcoR124I-like"/>
    <property type="match status" value="1"/>
</dbReference>
<dbReference type="Pfam" id="PF12008">
    <property type="entry name" value="EcoR124_C"/>
    <property type="match status" value="1"/>
</dbReference>
<dbReference type="NCBIfam" id="TIGR00348">
    <property type="entry name" value="hsdR"/>
    <property type="match status" value="1"/>
</dbReference>
<dbReference type="CDD" id="cd22332">
    <property type="entry name" value="HsdR_N"/>
    <property type="match status" value="1"/>
</dbReference>
<dbReference type="InterPro" id="IPR055180">
    <property type="entry name" value="HsdR_RecA-like_helicase_dom_2"/>
</dbReference>
<dbReference type="GO" id="GO:0004386">
    <property type="term" value="F:helicase activity"/>
    <property type="evidence" value="ECO:0007669"/>
    <property type="project" value="UniProtKB-KW"/>
</dbReference>
<dbReference type="Gene3D" id="3.40.50.300">
    <property type="entry name" value="P-loop containing nucleotide triphosphate hydrolases"/>
    <property type="match status" value="2"/>
</dbReference>
<evidence type="ECO:0000256" key="11">
    <source>
        <dbReference type="RuleBase" id="RU364115"/>
    </source>
</evidence>
<evidence type="ECO:0000256" key="9">
    <source>
        <dbReference type="ARBA" id="ARBA00022840"/>
    </source>
</evidence>
<keyword evidence="9 11" id="KW-0067">ATP-binding</keyword>
<dbReference type="GO" id="GO:0009307">
    <property type="term" value="P:DNA restriction-modification system"/>
    <property type="evidence" value="ECO:0007669"/>
    <property type="project" value="UniProtKB-KW"/>
</dbReference>
<evidence type="ECO:0000256" key="8">
    <source>
        <dbReference type="ARBA" id="ARBA00022801"/>
    </source>
</evidence>
<evidence type="ECO:0000256" key="7">
    <source>
        <dbReference type="ARBA" id="ARBA00022759"/>
    </source>
</evidence>
<keyword evidence="8 11" id="KW-0378">Hydrolase</keyword>
<evidence type="ECO:0000259" key="12">
    <source>
        <dbReference type="PROSITE" id="PS51192"/>
    </source>
</evidence>
<evidence type="ECO:0000313" key="14">
    <source>
        <dbReference type="Proteomes" id="UP001144204"/>
    </source>
</evidence>
<accession>A0A9W6AYZ1</accession>
<dbReference type="InterPro" id="IPR014001">
    <property type="entry name" value="Helicase_ATP-bd"/>
</dbReference>
<comment type="caution">
    <text evidence="13">The sequence shown here is derived from an EMBL/GenBank/DDBJ whole genome shotgun (WGS) entry which is preliminary data.</text>
</comment>
<comment type="similarity">
    <text evidence="2 11">Belongs to the HsdR family.</text>
</comment>
<gene>
    <name evidence="13" type="ORF">WR164_01810</name>
</gene>
<comment type="catalytic activity">
    <reaction evidence="1 11">
        <text>Endonucleolytic cleavage of DNA to give random double-stranded fragments with terminal 5'-phosphates, ATP is simultaneously hydrolyzed.</text>
        <dbReference type="EC" id="3.1.21.3"/>
    </reaction>
</comment>
<dbReference type="PROSITE" id="PS51192">
    <property type="entry name" value="HELICASE_ATP_BIND_1"/>
    <property type="match status" value="1"/>
</dbReference>
<evidence type="ECO:0000256" key="3">
    <source>
        <dbReference type="ARBA" id="ARBA00011296"/>
    </source>
</evidence>
<dbReference type="Pfam" id="PF22679">
    <property type="entry name" value="T1R_D3-like"/>
    <property type="match status" value="1"/>
</dbReference>
<organism evidence="13 14">
    <name type="scientific">Philodulcilactobacillus myokoensis</name>
    <dbReference type="NCBI Taxonomy" id="2929573"/>
    <lineage>
        <taxon>Bacteria</taxon>
        <taxon>Bacillati</taxon>
        <taxon>Bacillota</taxon>
        <taxon>Bacilli</taxon>
        <taxon>Lactobacillales</taxon>
        <taxon>Lactobacillaceae</taxon>
        <taxon>Philodulcilactobacillus</taxon>
    </lineage>
</organism>
<name>A0A9W6AYZ1_9LACO</name>
<dbReference type="GO" id="GO:0005524">
    <property type="term" value="F:ATP binding"/>
    <property type="evidence" value="ECO:0007669"/>
    <property type="project" value="UniProtKB-KW"/>
</dbReference>
<dbReference type="EC" id="3.1.21.3" evidence="11"/>
<dbReference type="SMART" id="SM00487">
    <property type="entry name" value="DEXDc"/>
    <property type="match status" value="1"/>
</dbReference>
<dbReference type="SUPFAM" id="SSF52540">
    <property type="entry name" value="P-loop containing nucleoside triphosphate hydrolases"/>
    <property type="match status" value="1"/>
</dbReference>
<dbReference type="Proteomes" id="UP001144204">
    <property type="component" value="Unassembled WGS sequence"/>
</dbReference>
<dbReference type="Pfam" id="PF18766">
    <property type="entry name" value="SWI2_SNF2"/>
    <property type="match status" value="1"/>
</dbReference>
<protein>
    <recommendedName>
        <fullName evidence="11">Type I restriction enzyme endonuclease subunit</fullName>
        <shortName evidence="11">R protein</shortName>
        <ecNumber evidence="11">3.1.21.3</ecNumber>
    </recommendedName>
    <alternativeName>
        <fullName evidence="11">Type-1 restriction enzyme R protein</fullName>
    </alternativeName>
</protein>
<dbReference type="AlphaFoldDB" id="A0A9W6AYZ1"/>
<evidence type="ECO:0000256" key="6">
    <source>
        <dbReference type="ARBA" id="ARBA00022747"/>
    </source>
</evidence>
<evidence type="ECO:0000256" key="5">
    <source>
        <dbReference type="ARBA" id="ARBA00022741"/>
    </source>
</evidence>
<proteinExistence type="inferred from homology"/>
<evidence type="ECO:0000256" key="1">
    <source>
        <dbReference type="ARBA" id="ARBA00000851"/>
    </source>
</evidence>
<keyword evidence="4" id="KW-0540">Nuclease</keyword>
<dbReference type="InterPro" id="IPR004473">
    <property type="entry name" value="Restrct_endonuc_typeI_HsdR"/>
</dbReference>
<dbReference type="RefSeq" id="WP_286135660.1">
    <property type="nucleotide sequence ID" value="NZ_BRPL01000002.1"/>
</dbReference>
<evidence type="ECO:0000256" key="4">
    <source>
        <dbReference type="ARBA" id="ARBA00022722"/>
    </source>
</evidence>
<keyword evidence="7" id="KW-0255">Endonuclease</keyword>
<evidence type="ECO:0000313" key="13">
    <source>
        <dbReference type="EMBL" id="GLB46202.1"/>
    </source>
</evidence>
<dbReference type="PANTHER" id="PTHR30195">
    <property type="entry name" value="TYPE I SITE-SPECIFIC DEOXYRIBONUCLEASE PROTEIN SUBUNIT M AND R"/>
    <property type="match status" value="1"/>
</dbReference>
<keyword evidence="5 11" id="KW-0547">Nucleotide-binding</keyword>
<dbReference type="Pfam" id="PF04313">
    <property type="entry name" value="HSDR_N"/>
    <property type="match status" value="1"/>
</dbReference>
<dbReference type="PANTHER" id="PTHR30195:SF16">
    <property type="entry name" value="TYPE I RESTRICTION ENZYME ENDONUCLEASE SUBUNIT"/>
    <property type="match status" value="1"/>
</dbReference>
<keyword evidence="13" id="KW-0347">Helicase</keyword>
<reference evidence="13" key="1">
    <citation type="submission" date="2022-07" db="EMBL/GenBank/DDBJ databases">
        <authorList>
            <person name="Kouya T."/>
            <person name="Ishiyama Y."/>
        </authorList>
    </citation>
    <scope>NUCLEOTIDE SEQUENCE</scope>
    <source>
        <strain evidence="13">WR16-4</strain>
    </source>
</reference>
<dbReference type="InterPro" id="IPR022625">
    <property type="entry name" value="TypeI_RM_Rsu_C"/>
</dbReference>
<comment type="function">
    <text evidence="11">Subunit R is required for both nuclease and ATPase activities, but not for modification.</text>
</comment>
<dbReference type="InterPro" id="IPR007409">
    <property type="entry name" value="Restrct_endonuc_type1_HsdR_N"/>
</dbReference>
<dbReference type="InterPro" id="IPR040980">
    <property type="entry name" value="SWI2_SNF2"/>
</dbReference>
<keyword evidence="6 11" id="KW-0680">Restriction system</keyword>
<feature type="domain" description="Helicase ATP-binding" evidence="12">
    <location>
        <begin position="285"/>
        <end position="455"/>
    </location>
</feature>